<keyword evidence="4" id="KW-0472">Membrane</keyword>
<sequence length="732" mass="85459">MKKHFKLDITNKQYRSVLLLSYSTIAIIAIAIVLTGLFSWFNVYTQRVIYNLSMTQLQNLDTTISNNLDMWRTQLQTAWQDANIKQHIYTQSDSWKTENWIGSYLQRLCVNNGFAEYVCLFRSEDEFRYYGWRYPEEAEIQQIEQRIMETQNDTQQFIIETSNRKNLCIFLTDRKAMGVSPQRGIIYSLDLDQMEKKLISQKIEDSILLVYTSDGQSIINGKLSDERVEQIWNLLQNQDMSSPGMEIVLDESKYLCNSLYNDVTDMHFVMLQDYHIIQTRMTGMKKAAFISVVASLFIALLLAVILANKLYYPLQDFFSKIGSGPEILPGNEEYSRQQAEITSERIISQIHMMSQQYHSDKILWFLGGEDTDTDIPPVLRLQDRGEHCLFLLYWTNRHYLDENFSSDIYSILERNHSGCKISAFADTGSPWLLILLKEPVRSGSLSDWNKLQPLLEDECTQMAKVHGTQIFYAVSALISEEKDLRPNFQELQMLLKYHLLGQSRKGMTSEIFEDRKKLDIPKKIYDDFLDRIKKGKTEEAIAQLPLLLDELSSFNIKKVLLSLSELCVQIEQCIFSCELTGKQRQENYLDHYIKITSLYDRSDLENYLKHLTEEICFENSVFQEKTLRMNMLDAVEYIQEHYRDEDICVEQVAERFHMSVSYFSKLFNEYAGMTFPEFITDLRLTYAKEMLRANPDINIKKVAEICGFSTTSYFSSQFKKKFGLSPSAVRNS</sequence>
<dbReference type="OrthoDB" id="9799345at2"/>
<dbReference type="PANTHER" id="PTHR43280">
    <property type="entry name" value="ARAC-FAMILY TRANSCRIPTIONAL REGULATOR"/>
    <property type="match status" value="1"/>
</dbReference>
<dbReference type="RefSeq" id="WP_069431991.1">
    <property type="nucleotide sequence ID" value="NZ_MEHA01000021.1"/>
</dbReference>
<keyword evidence="3" id="KW-0804">Transcription</keyword>
<feature type="domain" description="HTH araC/xylS-type" evidence="5">
    <location>
        <begin position="632"/>
        <end position="732"/>
    </location>
</feature>
<dbReference type="PRINTS" id="PR00032">
    <property type="entry name" value="HTHARAC"/>
</dbReference>
<dbReference type="Gene3D" id="1.10.10.60">
    <property type="entry name" value="Homeodomain-like"/>
    <property type="match status" value="2"/>
</dbReference>
<evidence type="ECO:0000259" key="5">
    <source>
        <dbReference type="PROSITE" id="PS01124"/>
    </source>
</evidence>
<dbReference type="GO" id="GO:0043565">
    <property type="term" value="F:sequence-specific DNA binding"/>
    <property type="evidence" value="ECO:0007669"/>
    <property type="project" value="InterPro"/>
</dbReference>
<dbReference type="Proteomes" id="UP000094271">
    <property type="component" value="Unassembled WGS sequence"/>
</dbReference>
<accession>A0A1E3UC39</accession>
<comment type="caution">
    <text evidence="6">The sequence shown here is derived from an EMBL/GenBank/DDBJ whole genome shotgun (WGS) entry which is preliminary data.</text>
</comment>
<dbReference type="GO" id="GO:0003700">
    <property type="term" value="F:DNA-binding transcription factor activity"/>
    <property type="evidence" value="ECO:0007669"/>
    <property type="project" value="InterPro"/>
</dbReference>
<dbReference type="EMBL" id="MEHA01000021">
    <property type="protein sequence ID" value="ODR46965.1"/>
    <property type="molecule type" value="Genomic_DNA"/>
</dbReference>
<dbReference type="InterPro" id="IPR018060">
    <property type="entry name" value="HTH_AraC"/>
</dbReference>
<gene>
    <name evidence="6" type="ORF">BEI59_23355</name>
</gene>
<evidence type="ECO:0000256" key="1">
    <source>
        <dbReference type="ARBA" id="ARBA00023015"/>
    </source>
</evidence>
<dbReference type="InterPro" id="IPR018062">
    <property type="entry name" value="HTH_AraC-typ_CS"/>
</dbReference>
<dbReference type="InterPro" id="IPR009057">
    <property type="entry name" value="Homeodomain-like_sf"/>
</dbReference>
<evidence type="ECO:0000313" key="6">
    <source>
        <dbReference type="EMBL" id="ODR46965.1"/>
    </source>
</evidence>
<keyword evidence="2" id="KW-0238">DNA-binding</keyword>
<protein>
    <recommendedName>
        <fullName evidence="5">HTH araC/xylS-type domain-containing protein</fullName>
    </recommendedName>
</protein>
<evidence type="ECO:0000256" key="2">
    <source>
        <dbReference type="ARBA" id="ARBA00023125"/>
    </source>
</evidence>
<evidence type="ECO:0000256" key="4">
    <source>
        <dbReference type="SAM" id="Phobius"/>
    </source>
</evidence>
<feature type="transmembrane region" description="Helical" evidence="4">
    <location>
        <begin position="287"/>
        <end position="307"/>
    </location>
</feature>
<evidence type="ECO:0000313" key="7">
    <source>
        <dbReference type="Proteomes" id="UP000094271"/>
    </source>
</evidence>
<dbReference type="InterPro" id="IPR020449">
    <property type="entry name" value="Tscrpt_reg_AraC-type_HTH"/>
</dbReference>
<dbReference type="PROSITE" id="PS00041">
    <property type="entry name" value="HTH_ARAC_FAMILY_1"/>
    <property type="match status" value="1"/>
</dbReference>
<dbReference type="SMART" id="SM00342">
    <property type="entry name" value="HTH_ARAC"/>
    <property type="match status" value="1"/>
</dbReference>
<reference evidence="6 7" key="1">
    <citation type="submission" date="2016-08" db="EMBL/GenBank/DDBJ databases">
        <authorList>
            <person name="Seilhamer J.J."/>
        </authorList>
    </citation>
    <scope>NUCLEOTIDE SEQUENCE [LARGE SCALE GENOMIC DNA]</scope>
    <source>
        <strain evidence="6 7">NML150140-1</strain>
    </source>
</reference>
<feature type="transmembrane region" description="Helical" evidence="4">
    <location>
        <begin position="20"/>
        <end position="44"/>
    </location>
</feature>
<dbReference type="AlphaFoldDB" id="A0A1E3UC39"/>
<organism evidence="6 7">
    <name type="scientific">Eisenbergiella tayi</name>
    <dbReference type="NCBI Taxonomy" id="1432052"/>
    <lineage>
        <taxon>Bacteria</taxon>
        <taxon>Bacillati</taxon>
        <taxon>Bacillota</taxon>
        <taxon>Clostridia</taxon>
        <taxon>Lachnospirales</taxon>
        <taxon>Lachnospiraceae</taxon>
        <taxon>Eisenbergiella</taxon>
    </lineage>
</organism>
<keyword evidence="1" id="KW-0805">Transcription regulation</keyword>
<dbReference type="PROSITE" id="PS01124">
    <property type="entry name" value="HTH_ARAC_FAMILY_2"/>
    <property type="match status" value="1"/>
</dbReference>
<keyword evidence="4" id="KW-0812">Transmembrane</keyword>
<keyword evidence="4" id="KW-1133">Transmembrane helix</keyword>
<dbReference type="SUPFAM" id="SSF46689">
    <property type="entry name" value="Homeodomain-like"/>
    <property type="match status" value="2"/>
</dbReference>
<evidence type="ECO:0000256" key="3">
    <source>
        <dbReference type="ARBA" id="ARBA00023163"/>
    </source>
</evidence>
<name>A0A1E3UC39_9FIRM</name>
<dbReference type="PANTHER" id="PTHR43280:SF2">
    <property type="entry name" value="HTH-TYPE TRANSCRIPTIONAL REGULATOR EXSA"/>
    <property type="match status" value="1"/>
</dbReference>
<dbReference type="Pfam" id="PF12833">
    <property type="entry name" value="HTH_18"/>
    <property type="match status" value="1"/>
</dbReference>
<proteinExistence type="predicted"/>